<protein>
    <recommendedName>
        <fullName evidence="2">YCII-related domain-containing protein</fullName>
    </recommendedName>
</protein>
<proteinExistence type="inferred from homology"/>
<dbReference type="RefSeq" id="WP_120060948.1">
    <property type="nucleotide sequence ID" value="NZ_QYRP01000002.1"/>
</dbReference>
<dbReference type="EMBL" id="QYRP01000002">
    <property type="protein sequence ID" value="RJS46978.1"/>
    <property type="molecule type" value="Genomic_DNA"/>
</dbReference>
<dbReference type="PANTHER" id="PTHR35174:SF3">
    <property type="entry name" value="BLL7171 PROTEIN"/>
    <property type="match status" value="1"/>
</dbReference>
<name>A0A3A5HAU7_9ACTN</name>
<dbReference type="SUPFAM" id="SSF54909">
    <property type="entry name" value="Dimeric alpha+beta barrel"/>
    <property type="match status" value="1"/>
</dbReference>
<organism evidence="3 4">
    <name type="scientific">Nocardioides cavernaquae</name>
    <dbReference type="NCBI Taxonomy" id="2321396"/>
    <lineage>
        <taxon>Bacteria</taxon>
        <taxon>Bacillati</taxon>
        <taxon>Actinomycetota</taxon>
        <taxon>Actinomycetes</taxon>
        <taxon>Propionibacteriales</taxon>
        <taxon>Nocardioidaceae</taxon>
        <taxon>Nocardioides</taxon>
    </lineage>
</organism>
<dbReference type="Pfam" id="PF03795">
    <property type="entry name" value="YCII"/>
    <property type="match status" value="1"/>
</dbReference>
<dbReference type="Gene3D" id="3.30.70.1060">
    <property type="entry name" value="Dimeric alpha+beta barrel"/>
    <property type="match status" value="1"/>
</dbReference>
<sequence length="121" mass="13366">MAQYMLSVHHDGTEDFESMTPEELQPIFEAVDRFNKEVQEAGKWVFAGGLEPIESATTVDNTKGEALVTDGPFSESKEFLGGFWIIESADLDEALDWAQRGSAACAGRVEVRPFQPEPPTE</sequence>
<dbReference type="InterPro" id="IPR011008">
    <property type="entry name" value="Dimeric_a/b-barrel"/>
</dbReference>
<evidence type="ECO:0000256" key="1">
    <source>
        <dbReference type="ARBA" id="ARBA00007689"/>
    </source>
</evidence>
<comment type="caution">
    <text evidence="3">The sequence shown here is derived from an EMBL/GenBank/DDBJ whole genome shotgun (WGS) entry which is preliminary data.</text>
</comment>
<evidence type="ECO:0000313" key="3">
    <source>
        <dbReference type="EMBL" id="RJS46978.1"/>
    </source>
</evidence>
<dbReference type="AlphaFoldDB" id="A0A3A5HAU7"/>
<evidence type="ECO:0000313" key="4">
    <source>
        <dbReference type="Proteomes" id="UP000276542"/>
    </source>
</evidence>
<comment type="similarity">
    <text evidence="1">Belongs to the YciI family.</text>
</comment>
<feature type="domain" description="YCII-related" evidence="2">
    <location>
        <begin position="15"/>
        <end position="113"/>
    </location>
</feature>
<dbReference type="InterPro" id="IPR005545">
    <property type="entry name" value="YCII"/>
</dbReference>
<accession>A0A3A5HAU7</accession>
<dbReference type="PANTHER" id="PTHR35174">
    <property type="entry name" value="BLL7171 PROTEIN-RELATED"/>
    <property type="match status" value="1"/>
</dbReference>
<reference evidence="4" key="1">
    <citation type="submission" date="2018-09" db="EMBL/GenBank/DDBJ databases">
        <authorList>
            <person name="Zhu H."/>
        </authorList>
    </citation>
    <scope>NUCLEOTIDE SEQUENCE [LARGE SCALE GENOMIC DNA]</scope>
    <source>
        <strain evidence="4">K1W22B-1</strain>
    </source>
</reference>
<keyword evidence="4" id="KW-1185">Reference proteome</keyword>
<dbReference type="Proteomes" id="UP000276542">
    <property type="component" value="Unassembled WGS sequence"/>
</dbReference>
<dbReference type="OrthoDB" id="668782at2"/>
<gene>
    <name evidence="3" type="ORF">D4739_12645</name>
</gene>
<evidence type="ECO:0000259" key="2">
    <source>
        <dbReference type="Pfam" id="PF03795"/>
    </source>
</evidence>